<evidence type="ECO:0000313" key="1">
    <source>
        <dbReference type="EMBL" id="SHE99882.1"/>
    </source>
</evidence>
<name>A0A1M4Y328_9FLAO</name>
<dbReference type="EMBL" id="FQTW01000012">
    <property type="protein sequence ID" value="SHE99882.1"/>
    <property type="molecule type" value="Genomic_DNA"/>
</dbReference>
<organism evidence="1 2">
    <name type="scientific">Psychroflexus salarius</name>
    <dbReference type="NCBI Taxonomy" id="1155689"/>
    <lineage>
        <taxon>Bacteria</taxon>
        <taxon>Pseudomonadati</taxon>
        <taxon>Bacteroidota</taxon>
        <taxon>Flavobacteriia</taxon>
        <taxon>Flavobacteriales</taxon>
        <taxon>Flavobacteriaceae</taxon>
        <taxon>Psychroflexus</taxon>
    </lineage>
</organism>
<dbReference type="STRING" id="1155689.SAMN05444278_11210"/>
<evidence type="ECO:0000313" key="2">
    <source>
        <dbReference type="Proteomes" id="UP000184462"/>
    </source>
</evidence>
<keyword evidence="2" id="KW-1185">Reference proteome</keyword>
<sequence>MIKFEHYGLRGSDVRLSKDKPYAKVFREMYYFESLTG</sequence>
<dbReference type="AlphaFoldDB" id="A0A1M4Y328"/>
<reference evidence="1 2" key="1">
    <citation type="submission" date="2016-11" db="EMBL/GenBank/DDBJ databases">
        <authorList>
            <person name="Jaros S."/>
            <person name="Januszkiewicz K."/>
            <person name="Wedrychowicz H."/>
        </authorList>
    </citation>
    <scope>NUCLEOTIDE SEQUENCE [LARGE SCALE GENOMIC DNA]</scope>
    <source>
        <strain evidence="1 2">DSM 25661</strain>
    </source>
</reference>
<accession>A0A1M4Y328</accession>
<gene>
    <name evidence="1" type="ORF">SAMN05444278_11210</name>
</gene>
<proteinExistence type="predicted"/>
<dbReference type="Proteomes" id="UP000184462">
    <property type="component" value="Unassembled WGS sequence"/>
</dbReference>
<protein>
    <submittedName>
        <fullName evidence="1">Uncharacterized protein</fullName>
    </submittedName>
</protein>